<organism evidence="1 2">
    <name type="scientific">Cytophaga hutchinsonii (strain ATCC 33406 / DSM 1761 / CIP 103989 / NBRC 15051 / NCIMB 9469 / D465)</name>
    <dbReference type="NCBI Taxonomy" id="269798"/>
    <lineage>
        <taxon>Bacteria</taxon>
        <taxon>Pseudomonadati</taxon>
        <taxon>Bacteroidota</taxon>
        <taxon>Cytophagia</taxon>
        <taxon>Cytophagales</taxon>
        <taxon>Cytophagaceae</taxon>
        <taxon>Cytophaga</taxon>
    </lineage>
</organism>
<evidence type="ECO:0008006" key="3">
    <source>
        <dbReference type="Google" id="ProtNLM"/>
    </source>
</evidence>
<dbReference type="KEGG" id="chu:CHU_3750"/>
<name>A0A6N4SWH4_CYTH3</name>
<dbReference type="OrthoDB" id="627374at2"/>
<sequence length="758" mass="88484">MKTLSVNVPFRFAFSLHWELSFKPYLKFIEAQIEESDNIIYKAYLQSIASVLHTNPELLKPIKDWSILNPFTDLIDLIHLNHISYQGSNHLYAIGTPSSPMKFFSYSKEFKKLISDVDGNLKLRLHDSFVNEEYTRRLYMDILYKCYGVKDILQHSSQTLLRLTDNDEGFKRHYHFVTNNQFVDINYSGALPALNEEWIEYAKGNIESIKEIKNQLPLAGFGLEGFILFTIKDETISESVNELRENVATMHTMSRKEAYLRIKNNTLSLLQNSTLEVGFLPLIDINKKIFYHKSFNYTSILFKVLQKQLTTAELNDFLGRFIEMCSISQEYPIHIFQHKNEEVKLELATYLIEEGIKSFTIIPVFHQQDLIGVIELASTVEEKISLDDVRKIESAMPMYSEFIVYQTNKLHEQMESFIMHNYTAIQSVVEWKFNEVAWHTMQKAPNAKLPDISFKELTPFYGAVDIKNSSIERQKAIRKDSEKNLKKLEEFLSKYGDTETTSQEHLSNWQDSLEESLADEQELNLRLFIEKASQDLLENYPDVDIEFSNEEELSYEQSLFSINNALKEVLDVQEQKLKKLIPVYFDKFRTDGWEYTIYAGQSLSPDIHITPEMIVSVKKWELETMLHMGLVASAMHKKVIYKLETTQLILANTSPLDIRFRADEHRFDVEGSYSIRYEVIKKRIDKVYIRDTHERLTQPGKIAIVYLYSNEMDAYMNLIDEYIQQGLLEEKIEQLELEDVQGVVGLKAIRVAMKMSKQ</sequence>
<evidence type="ECO:0000313" key="2">
    <source>
        <dbReference type="Proteomes" id="UP000001822"/>
    </source>
</evidence>
<accession>A0A6N4SWH4</accession>
<keyword evidence="2" id="KW-1185">Reference proteome</keyword>
<gene>
    <name evidence="1" type="ordered locus">CHU_3750</name>
</gene>
<dbReference type="Proteomes" id="UP000001822">
    <property type="component" value="Chromosome"/>
</dbReference>
<protein>
    <recommendedName>
        <fullName evidence="3">GAF domain-containing protein</fullName>
    </recommendedName>
</protein>
<dbReference type="AlphaFoldDB" id="A0A6N4SWH4"/>
<dbReference type="EMBL" id="CP000383">
    <property type="protein sequence ID" value="ABG60983.1"/>
    <property type="molecule type" value="Genomic_DNA"/>
</dbReference>
<evidence type="ECO:0000313" key="1">
    <source>
        <dbReference type="EMBL" id="ABG60983.1"/>
    </source>
</evidence>
<proteinExistence type="predicted"/>
<dbReference type="Gene3D" id="3.30.450.40">
    <property type="match status" value="1"/>
</dbReference>
<reference evidence="1 2" key="1">
    <citation type="journal article" date="2007" name="Appl. Environ. Microbiol.">
        <title>Genome sequence of the cellulolytic gliding bacterium Cytophaga hutchinsonii.</title>
        <authorList>
            <person name="Xie G."/>
            <person name="Bruce D.C."/>
            <person name="Challacombe J.F."/>
            <person name="Chertkov O."/>
            <person name="Detter J.C."/>
            <person name="Gilna P."/>
            <person name="Han C.S."/>
            <person name="Lucas S."/>
            <person name="Misra M."/>
            <person name="Myers G.L."/>
            <person name="Richardson P."/>
            <person name="Tapia R."/>
            <person name="Thayer N."/>
            <person name="Thompson L.S."/>
            <person name="Brettin T.S."/>
            <person name="Henrissat B."/>
            <person name="Wilson D.B."/>
            <person name="McBride M.J."/>
        </authorList>
    </citation>
    <scope>NUCLEOTIDE SEQUENCE [LARGE SCALE GENOMIC DNA]</scope>
    <source>
        <strain evidence="2">ATCC 33406 / DSM 1761 / CIP 103989 / NBRC 15051 / NCIMB 9469 / D465</strain>
    </source>
</reference>
<dbReference type="InterPro" id="IPR029016">
    <property type="entry name" value="GAF-like_dom_sf"/>
</dbReference>